<protein>
    <recommendedName>
        <fullName evidence="16">NADPH--cytochrome P450 reductase</fullName>
        <ecNumber evidence="16">1.6.2.4</ecNumber>
    </recommendedName>
</protein>
<feature type="domain" description="FAD-binding FR-type" evidence="19">
    <location>
        <begin position="284"/>
        <end position="532"/>
    </location>
</feature>
<keyword evidence="13 16" id="KW-0472">Membrane</keyword>
<keyword evidence="11 16" id="KW-0560">Oxidoreductase</keyword>
<keyword evidence="21" id="KW-1185">Reference proteome</keyword>
<keyword evidence="9" id="KW-0752">Steroid biosynthesis</keyword>
<proteinExistence type="inferred from homology"/>
<evidence type="ECO:0000256" key="3">
    <source>
        <dbReference type="ARBA" id="ARBA00022630"/>
    </source>
</evidence>
<dbReference type="GO" id="GO:0003958">
    <property type="term" value="F:NADPH-hemoprotein reductase activity"/>
    <property type="evidence" value="ECO:0007669"/>
    <property type="project" value="UniProtKB-EC"/>
</dbReference>
<dbReference type="InterPro" id="IPR001709">
    <property type="entry name" value="Flavoprot_Pyr_Nucl_cyt_Rdtase"/>
</dbReference>
<keyword evidence="4" id="KW-0288">FMN</keyword>
<gene>
    <name evidence="20" type="ORF">BCR44DRAFT_116630</name>
</gene>
<evidence type="ECO:0000256" key="13">
    <source>
        <dbReference type="ARBA" id="ARBA00023136"/>
    </source>
</evidence>
<keyword evidence="6 16" id="KW-0256">Endoplasmic reticulum</keyword>
<dbReference type="InterPro" id="IPR039261">
    <property type="entry name" value="FNR_nucleotide-bd"/>
</dbReference>
<evidence type="ECO:0000256" key="7">
    <source>
        <dbReference type="ARBA" id="ARBA00022827"/>
    </source>
</evidence>
<dbReference type="Pfam" id="PF00667">
    <property type="entry name" value="FAD_binding_1"/>
    <property type="match status" value="1"/>
</dbReference>
<accession>A0A1Y2HQ03</accession>
<comment type="similarity">
    <text evidence="16">In the C-terminal section; belongs to the flavoprotein pyridine nucleotide cytochrome reductase family.</text>
</comment>
<keyword evidence="15" id="KW-0753">Steroid metabolism</keyword>
<dbReference type="InterPro" id="IPR003097">
    <property type="entry name" value="CysJ-like_FAD-binding"/>
</dbReference>
<keyword evidence="8 16" id="KW-0521">NADP</keyword>
<dbReference type="InterPro" id="IPR017938">
    <property type="entry name" value="Riboflavin_synthase-like_b-brl"/>
</dbReference>
<dbReference type="PROSITE" id="PS51384">
    <property type="entry name" value="FAD_FR"/>
    <property type="match status" value="1"/>
</dbReference>
<dbReference type="SUPFAM" id="SSF63380">
    <property type="entry name" value="Riboflavin synthase domain-like"/>
    <property type="match status" value="1"/>
</dbReference>
<reference evidence="20 21" key="1">
    <citation type="submission" date="2016-07" db="EMBL/GenBank/DDBJ databases">
        <title>Pervasive Adenine N6-methylation of Active Genes in Fungi.</title>
        <authorList>
            <consortium name="DOE Joint Genome Institute"/>
            <person name="Mondo S.J."/>
            <person name="Dannebaum R.O."/>
            <person name="Kuo R.C."/>
            <person name="Labutti K."/>
            <person name="Haridas S."/>
            <person name="Kuo A."/>
            <person name="Salamov A."/>
            <person name="Ahrendt S.R."/>
            <person name="Lipzen A."/>
            <person name="Sullivan W."/>
            <person name="Andreopoulos W.B."/>
            <person name="Clum A."/>
            <person name="Lindquist E."/>
            <person name="Daum C."/>
            <person name="Ramamoorthy G.K."/>
            <person name="Gryganskyi A."/>
            <person name="Culley D."/>
            <person name="Magnuson J.K."/>
            <person name="James T.Y."/>
            <person name="O'Malley M.A."/>
            <person name="Stajich J.E."/>
            <person name="Spatafora J.W."/>
            <person name="Visel A."/>
            <person name="Grigoriev I.V."/>
        </authorList>
    </citation>
    <scope>NUCLEOTIDE SEQUENCE [LARGE SCALE GENOMIC DNA]</scope>
    <source>
        <strain evidence="20 21">PL171</strain>
    </source>
</reference>
<dbReference type="InterPro" id="IPR001433">
    <property type="entry name" value="OxRdtase_FAD/NAD-bd"/>
</dbReference>
<keyword evidence="9" id="KW-0443">Lipid metabolism</keyword>
<dbReference type="Proteomes" id="UP000193411">
    <property type="component" value="Unassembled WGS sequence"/>
</dbReference>
<dbReference type="GO" id="GO:0050660">
    <property type="term" value="F:flavin adenine dinucleotide binding"/>
    <property type="evidence" value="ECO:0007669"/>
    <property type="project" value="TreeGrafter"/>
</dbReference>
<evidence type="ECO:0000256" key="4">
    <source>
        <dbReference type="ARBA" id="ARBA00022643"/>
    </source>
</evidence>
<evidence type="ECO:0000256" key="11">
    <source>
        <dbReference type="ARBA" id="ARBA00023002"/>
    </source>
</evidence>
<evidence type="ECO:0000256" key="6">
    <source>
        <dbReference type="ARBA" id="ARBA00022824"/>
    </source>
</evidence>
<dbReference type="PROSITE" id="PS50902">
    <property type="entry name" value="FLAVODOXIN_LIKE"/>
    <property type="match status" value="1"/>
</dbReference>
<evidence type="ECO:0000256" key="14">
    <source>
        <dbReference type="ARBA" id="ARBA00023166"/>
    </source>
</evidence>
<dbReference type="Pfam" id="PF00175">
    <property type="entry name" value="NAD_binding_1"/>
    <property type="match status" value="1"/>
</dbReference>
<evidence type="ECO:0000256" key="12">
    <source>
        <dbReference type="ARBA" id="ARBA00023011"/>
    </source>
</evidence>
<feature type="compositionally biased region" description="Low complexity" evidence="17">
    <location>
        <begin position="36"/>
        <end position="59"/>
    </location>
</feature>
<evidence type="ECO:0000256" key="15">
    <source>
        <dbReference type="ARBA" id="ARBA00023221"/>
    </source>
</evidence>
<name>A0A1Y2HQ03_9FUNG</name>
<feature type="domain" description="Flavodoxin-like" evidence="18">
    <location>
        <begin position="74"/>
        <end position="226"/>
    </location>
</feature>
<dbReference type="InterPro" id="IPR008254">
    <property type="entry name" value="Flavodoxin/NO_synth"/>
</dbReference>
<keyword evidence="10" id="KW-1133">Transmembrane helix</keyword>
<dbReference type="Gene3D" id="2.40.30.10">
    <property type="entry name" value="Translation factors"/>
    <property type="match status" value="1"/>
</dbReference>
<keyword evidence="9" id="KW-0444">Lipid biosynthesis</keyword>
<dbReference type="OrthoDB" id="1856718at2759"/>
<dbReference type="PANTHER" id="PTHR19384">
    <property type="entry name" value="NITRIC OXIDE SYNTHASE-RELATED"/>
    <property type="match status" value="1"/>
</dbReference>
<dbReference type="AlphaFoldDB" id="A0A1Y2HQ03"/>
<dbReference type="GO" id="GO:0005829">
    <property type="term" value="C:cytosol"/>
    <property type="evidence" value="ECO:0007669"/>
    <property type="project" value="TreeGrafter"/>
</dbReference>
<sequence length="698" mass="76730">MAQSSPFLDTTDLIILGTLVLGGAYWLLRTGKPSDPRSAGGPPGAASAAPRSRSPTDSAAKTLDAKYTKDGKDIVILYGSQTGTGEEYAARLAKDGAKYGLNCLAADPEDFDMEDMAKIPRDKLLIFVLATYGEGEPTDNAVGLNEYLMNAAQEHASSAPDEKPLAGLHYAVFGLGNKTYEQFNAMARNVDKWCTALGGVRVGPRGEGDDDDNMEEDFVAWRDALWPEVAKVFKLDLQAAAAKALAAGLSQRSYALTELAPQDVPPFVYRGELGDPKLTTYDAKNPFYATVVRTKELFSGKEVDRNCVHMEFELKGSWLTYQAGDHLALWPENETREVTALAQALGLTHKLDTVISMKATDPASRKKHPFPCPTTFRAALTHYLDIGVPPKQHIVQAWLPYCEAGSVTREYYESIAADKDRFAAEVTDRHATVADLLLAHPIPKLPVDLVLETFTRIQPRYYSISSSPKYVGSNTIVHITATVLRYQAAKGGKKVQGLATRFLYDIHERMTKCGASGIKVPVTIRHAAFKLPRQNAVPVIMVGPGTGVAPFRGFVQDRCATAKRLQDSANGSPVTPLGEAILFFGCRYQAHDYLYADEWADYMQQGGLSGIVTAFSRDGPNKVYVQHRLAERADQMWELVSRKGAHIYVCGDAKNMARDVQQFFIGLARDKGGLPEDKAQRFVKDLRNKGRYQEDVWS</sequence>
<feature type="region of interest" description="Disordered" evidence="17">
    <location>
        <begin position="33"/>
        <end position="59"/>
    </location>
</feature>
<dbReference type="GO" id="GO:0016126">
    <property type="term" value="P:sterol biosynthetic process"/>
    <property type="evidence" value="ECO:0007669"/>
    <property type="project" value="UniProtKB-KW"/>
</dbReference>
<evidence type="ECO:0000259" key="18">
    <source>
        <dbReference type="PROSITE" id="PS50902"/>
    </source>
</evidence>
<dbReference type="Gene3D" id="3.40.50.80">
    <property type="entry name" value="Nucleotide-binding domain of ferredoxin-NADP reductase (FNR) module"/>
    <property type="match status" value="1"/>
</dbReference>
<dbReference type="InterPro" id="IPR023173">
    <property type="entry name" value="NADPH_Cyt_P450_Rdtase_alpha"/>
</dbReference>
<dbReference type="GO" id="GO:0010181">
    <property type="term" value="F:FMN binding"/>
    <property type="evidence" value="ECO:0007669"/>
    <property type="project" value="InterPro"/>
</dbReference>
<evidence type="ECO:0000313" key="21">
    <source>
        <dbReference type="Proteomes" id="UP000193411"/>
    </source>
</evidence>
<dbReference type="EMBL" id="MCFL01000023">
    <property type="protein sequence ID" value="ORZ35192.1"/>
    <property type="molecule type" value="Genomic_DNA"/>
</dbReference>
<evidence type="ECO:0000256" key="17">
    <source>
        <dbReference type="SAM" id="MobiDB-lite"/>
    </source>
</evidence>
<evidence type="ECO:0000256" key="10">
    <source>
        <dbReference type="ARBA" id="ARBA00022989"/>
    </source>
</evidence>
<dbReference type="Gene3D" id="1.20.990.10">
    <property type="entry name" value="NADPH-cytochrome p450 Reductase, Chain A, domain 3"/>
    <property type="match status" value="1"/>
</dbReference>
<dbReference type="PANTHER" id="PTHR19384:SF17">
    <property type="entry name" value="NADPH--CYTOCHROME P450 REDUCTASE"/>
    <property type="match status" value="1"/>
</dbReference>
<dbReference type="SUPFAM" id="SSF52218">
    <property type="entry name" value="Flavoproteins"/>
    <property type="match status" value="1"/>
</dbReference>
<evidence type="ECO:0000259" key="19">
    <source>
        <dbReference type="PROSITE" id="PS51384"/>
    </source>
</evidence>
<evidence type="ECO:0000256" key="5">
    <source>
        <dbReference type="ARBA" id="ARBA00022692"/>
    </source>
</evidence>
<keyword evidence="12" id="KW-0756">Sterol biosynthesis</keyword>
<keyword evidence="3" id="KW-0285">Flavoprotein</keyword>
<dbReference type="STRING" id="765915.A0A1Y2HQ03"/>
<comment type="function">
    <text evidence="16">This enzyme is required for electron transfer from NADP to cytochrome P450.</text>
</comment>
<dbReference type="InterPro" id="IPR001094">
    <property type="entry name" value="Flavdoxin-like"/>
</dbReference>
<dbReference type="PRINTS" id="PR00369">
    <property type="entry name" value="FLAVODOXIN"/>
</dbReference>
<dbReference type="InterPro" id="IPR017927">
    <property type="entry name" value="FAD-bd_FR_type"/>
</dbReference>
<dbReference type="InterPro" id="IPR029039">
    <property type="entry name" value="Flavoprotein-like_sf"/>
</dbReference>
<comment type="caution">
    <text evidence="20">The sequence shown here is derived from an EMBL/GenBank/DDBJ whole genome shotgun (WGS) entry which is preliminary data.</text>
</comment>
<evidence type="ECO:0000256" key="9">
    <source>
        <dbReference type="ARBA" id="ARBA00022955"/>
    </source>
</evidence>
<comment type="cofactor">
    <cofactor evidence="2">
        <name>FAD</name>
        <dbReference type="ChEBI" id="CHEBI:57692"/>
    </cofactor>
</comment>
<keyword evidence="7" id="KW-0274">FAD</keyword>
<keyword evidence="5" id="KW-0812">Transmembrane</keyword>
<keyword evidence="14" id="KW-1207">Sterol metabolism</keyword>
<organism evidence="20 21">
    <name type="scientific">Catenaria anguillulae PL171</name>
    <dbReference type="NCBI Taxonomy" id="765915"/>
    <lineage>
        <taxon>Eukaryota</taxon>
        <taxon>Fungi</taxon>
        <taxon>Fungi incertae sedis</taxon>
        <taxon>Blastocladiomycota</taxon>
        <taxon>Blastocladiomycetes</taxon>
        <taxon>Blastocladiales</taxon>
        <taxon>Catenariaceae</taxon>
        <taxon>Catenaria</taxon>
    </lineage>
</organism>
<evidence type="ECO:0000256" key="2">
    <source>
        <dbReference type="ARBA" id="ARBA00001974"/>
    </source>
</evidence>
<dbReference type="Pfam" id="PF00258">
    <property type="entry name" value="Flavodoxin_1"/>
    <property type="match status" value="1"/>
</dbReference>
<dbReference type="EC" id="1.6.2.4" evidence="16"/>
<evidence type="ECO:0000256" key="16">
    <source>
        <dbReference type="PIRNR" id="PIRNR000208"/>
    </source>
</evidence>
<dbReference type="SUPFAM" id="SSF52343">
    <property type="entry name" value="Ferredoxin reductase-like, C-terminal NADP-linked domain"/>
    <property type="match status" value="1"/>
</dbReference>
<dbReference type="GO" id="GO:0005789">
    <property type="term" value="C:endoplasmic reticulum membrane"/>
    <property type="evidence" value="ECO:0007669"/>
    <property type="project" value="UniProtKB-SubCell"/>
</dbReference>
<comment type="catalytic activity">
    <reaction evidence="16">
        <text>2 oxidized [cytochrome P450] + NADPH = 2 reduced [cytochrome P450] + NADP(+) + H(+)</text>
        <dbReference type="Rhea" id="RHEA:24040"/>
        <dbReference type="Rhea" id="RHEA-COMP:14627"/>
        <dbReference type="Rhea" id="RHEA-COMP:14628"/>
        <dbReference type="ChEBI" id="CHEBI:15378"/>
        <dbReference type="ChEBI" id="CHEBI:55376"/>
        <dbReference type="ChEBI" id="CHEBI:57783"/>
        <dbReference type="ChEBI" id="CHEBI:58349"/>
        <dbReference type="ChEBI" id="CHEBI:60344"/>
        <dbReference type="EC" id="1.6.2.4"/>
    </reaction>
</comment>
<dbReference type="Gene3D" id="3.40.50.360">
    <property type="match status" value="1"/>
</dbReference>
<evidence type="ECO:0000256" key="8">
    <source>
        <dbReference type="ARBA" id="ARBA00022857"/>
    </source>
</evidence>
<dbReference type="PRINTS" id="PR00371">
    <property type="entry name" value="FPNCR"/>
</dbReference>
<evidence type="ECO:0000256" key="1">
    <source>
        <dbReference type="ARBA" id="ARBA00001917"/>
    </source>
</evidence>
<dbReference type="InterPro" id="IPR023208">
    <property type="entry name" value="P450R"/>
</dbReference>
<comment type="subcellular location">
    <subcellularLocation>
        <location evidence="16">Endoplasmic reticulum membrane</location>
    </subcellularLocation>
</comment>
<evidence type="ECO:0000313" key="20">
    <source>
        <dbReference type="EMBL" id="ORZ35192.1"/>
    </source>
</evidence>
<dbReference type="FunFam" id="3.40.50.80:FF:000001">
    <property type="entry name" value="NADPH--cytochrome P450 reductase 1"/>
    <property type="match status" value="1"/>
</dbReference>
<comment type="cofactor">
    <cofactor evidence="1">
        <name>FMN</name>
        <dbReference type="ChEBI" id="CHEBI:58210"/>
    </cofactor>
</comment>
<dbReference type="PIRSF" id="PIRSF000208">
    <property type="entry name" value="P450R"/>
    <property type="match status" value="1"/>
</dbReference>